<dbReference type="STRING" id="2004952.A0A2C5ZLW8"/>
<name>A0A2C5ZLW8_9HYPO</name>
<evidence type="ECO:0000256" key="4">
    <source>
        <dbReference type="ARBA" id="ARBA00022816"/>
    </source>
</evidence>
<dbReference type="Pfam" id="PF03177">
    <property type="entry name" value="Nucleoporin_C"/>
    <property type="match status" value="1"/>
</dbReference>
<evidence type="ECO:0000256" key="1">
    <source>
        <dbReference type="ARBA" id="ARBA00004259"/>
    </source>
</evidence>
<keyword evidence="6" id="KW-0811">Translocation</keyword>
<evidence type="ECO:0000313" key="11">
    <source>
        <dbReference type="EMBL" id="PHH80823.1"/>
    </source>
</evidence>
<dbReference type="InterPro" id="IPR037624">
    <property type="entry name" value="Nup133-like"/>
</dbReference>
<dbReference type="PANTHER" id="PTHR13405:SF11">
    <property type="entry name" value="NUCLEAR PORE COMPLEX PROTEIN NUP133"/>
    <property type="match status" value="1"/>
</dbReference>
<dbReference type="EMBL" id="NJES01000008">
    <property type="protein sequence ID" value="PHH80823.1"/>
    <property type="molecule type" value="Genomic_DNA"/>
</dbReference>
<gene>
    <name evidence="11" type="ORF">CDD80_6913</name>
</gene>
<keyword evidence="4" id="KW-0509">mRNA transport</keyword>
<reference evidence="11 12" key="1">
    <citation type="submission" date="2017-06" db="EMBL/GenBank/DDBJ databases">
        <title>Ant-infecting Ophiocordyceps genomes reveal a high diversity of potential behavioral manipulation genes and a possible major role for enterotoxins.</title>
        <authorList>
            <person name="De Bekker C."/>
            <person name="Evans H.C."/>
            <person name="Brachmann A."/>
            <person name="Hughes D.P."/>
        </authorList>
    </citation>
    <scope>NUCLEOTIDE SEQUENCE [LARGE SCALE GENOMIC DNA]</scope>
    <source>
        <strain evidence="11 12">Map16</strain>
    </source>
</reference>
<dbReference type="InterPro" id="IPR015943">
    <property type="entry name" value="WD40/YVTN_repeat-like_dom_sf"/>
</dbReference>
<dbReference type="PANTHER" id="PTHR13405">
    <property type="entry name" value="NUCLEAR PORE COMPLEX PROTEIN NUP133"/>
    <property type="match status" value="1"/>
</dbReference>
<evidence type="ECO:0000256" key="7">
    <source>
        <dbReference type="ARBA" id="ARBA00023242"/>
    </source>
</evidence>
<sequence length="1379" mass="153620">MFSPSANEGGPATATRSRRRQRPKSSESLVQQPKAKRQRLPLTEQTFVNPEPQFGLAELRNDGKLPVMDARLEDAHVVPRRELNVRAKKSKLSDRAATKGAGGLVLMNTAAFSVLKLPALPDRIRSEWSGSQRGEIFPVSGYAMSVTPTHAVVWPYNVSTQSPETFTFALPSASKPSDPLPVASLVSPSTSSNEPGLVVVMAGSGKVVYWESISSAATFAFIKRDRAGVEHMISGMFSGEKVIAIASAESAGFVLTFSTGRLAHLSLRDNHGRPAISVQFMRTGPTSSTSGFFGSIRFALTHLTPRGDVAAVRASRSARVGQYNVVSLSSKGKMQSWTIHRGGHHEPTADVDMRESMILALQGADPRARDFPPESFEALDFTFVPKALEQKYQHMTSLSDATASEDPDLIHLLLLVGVSHRGSSRYALMEMALTPKDCQIGMIRPITSYSTPWRHSDSGRAARPRIYLPRPALVAFVVFNYAAVVASVAVPPASPESQLQADNHILPTSFEDIVDLCEGDIHDVVGSGIEEAPLVYEDSRAARHKMKNPAAVLMVRGAGMVRIVANDAERFASEEPPRVSAKGKLEQAVFFGLAQDNPLVFDGRKDIKFSDDETAQAALEVSREILTSTTPYLSTLPVSMEDNLLARSKALDKLMNQLKNMGTKLDRETRWQLLFNAEKMHAALLLWKLHESFIGNRPADDKKTIVGSIVEFVYEINTGKPNTSIGEMDPVRHWFINDIHRFEFLAAWAYEVIKVMYKDELLVEDRMTSTLHEAMLVNITTHKAALEFRSKNLALYGLDQELFRMGILRDDYRDMPEPWTGNFYLANNMKRLAELSNQWLVDHPDPHRTPLGPVAVLSGSMALVYRDLPAIVDGMLLALLEHARWGRDNPGRKGTAPEQAKLQDFVQAYDSDRYEKPLTLAQAGQWDAAAAISEKHGCLDGLAVVLLEHLETIDLGLKQPGLPVSESNRLTKLYREKRAQMEGCFAKYGEPFAFPVYDAILKKEGISSVFDFNIDKFGYKTRYFRSRPHLAHVSWIHDIGEDDDVGHAADTLVDLALKSEDHLWKKKVELSLGRLALMAEKEAEQEEDATTMTMVGLLRPEMEMDTDETQFQDRMGRIGKELTVVYIQDMLYEQMLNSTYDAVDSAAALSFALEAHSTNIPRRQKALLHLFSDGMAKLLDNQVLDAMTLIDLLTLVALSPEAIDELPCHPFWMALQVAELACHEEERKDAKRLIWRRLFLRDDWARINDTQLQDDDEVMARVAETELYAMFADCIRFESSQGPFQPPDPTDSLAVFTTVLDRRFRTDATAEQSRLLDAMRAEAKLLSQHLDKNRLAAWVRNAYDAARAHVGPLLDVMPPLRRGGSNPAVRRRGDGFMGE</sequence>
<keyword evidence="7" id="KW-0539">Nucleus</keyword>
<dbReference type="GO" id="GO:0000972">
    <property type="term" value="P:transcription-dependent tethering of RNA polymerase II gene DNA at nuclear periphery"/>
    <property type="evidence" value="ECO:0007669"/>
    <property type="project" value="TreeGrafter"/>
</dbReference>
<accession>A0A2C5ZLW8</accession>
<evidence type="ECO:0000256" key="3">
    <source>
        <dbReference type="ARBA" id="ARBA00022448"/>
    </source>
</evidence>
<dbReference type="Gene3D" id="1.20.58.1380">
    <property type="match status" value="1"/>
</dbReference>
<feature type="domain" description="Nucleoporin Nup133/Nup155-like N-terminal" evidence="10">
    <location>
        <begin position="109"/>
        <end position="562"/>
    </location>
</feature>
<keyword evidence="3" id="KW-0813">Transport</keyword>
<dbReference type="GO" id="GO:0006606">
    <property type="term" value="P:protein import into nucleus"/>
    <property type="evidence" value="ECO:0007669"/>
    <property type="project" value="TreeGrafter"/>
</dbReference>
<evidence type="ECO:0000313" key="12">
    <source>
        <dbReference type="Proteomes" id="UP000226431"/>
    </source>
</evidence>
<dbReference type="GO" id="GO:0031080">
    <property type="term" value="C:nuclear pore outer ring"/>
    <property type="evidence" value="ECO:0007669"/>
    <property type="project" value="TreeGrafter"/>
</dbReference>
<dbReference type="GO" id="GO:0017056">
    <property type="term" value="F:structural constituent of nuclear pore"/>
    <property type="evidence" value="ECO:0007669"/>
    <property type="project" value="InterPro"/>
</dbReference>
<organism evidence="11 12">
    <name type="scientific">Ophiocordyceps camponoti-rufipedis</name>
    <dbReference type="NCBI Taxonomy" id="2004952"/>
    <lineage>
        <taxon>Eukaryota</taxon>
        <taxon>Fungi</taxon>
        <taxon>Dikarya</taxon>
        <taxon>Ascomycota</taxon>
        <taxon>Pezizomycotina</taxon>
        <taxon>Sordariomycetes</taxon>
        <taxon>Hypocreomycetidae</taxon>
        <taxon>Hypocreales</taxon>
        <taxon>Ophiocordycipitaceae</taxon>
        <taxon>Ophiocordyceps</taxon>
    </lineage>
</organism>
<comment type="similarity">
    <text evidence="2">Belongs to the nucleoporin Nup133 family.</text>
</comment>
<evidence type="ECO:0000256" key="8">
    <source>
        <dbReference type="SAM" id="MobiDB-lite"/>
    </source>
</evidence>
<feature type="domain" description="Nucleoporin Nup133/Nup155-like C-terminal" evidence="9">
    <location>
        <begin position="673"/>
        <end position="1341"/>
    </location>
</feature>
<dbReference type="Pfam" id="PF08801">
    <property type="entry name" value="Nucleoporin_N"/>
    <property type="match status" value="1"/>
</dbReference>
<dbReference type="InterPro" id="IPR007187">
    <property type="entry name" value="Nucleoporin_Nup133/Nup155_C"/>
</dbReference>
<comment type="caution">
    <text evidence="11">The sequence shown here is derived from an EMBL/GenBank/DDBJ whole genome shotgun (WGS) entry which is preliminary data.</text>
</comment>
<dbReference type="GO" id="GO:0016973">
    <property type="term" value="P:poly(A)+ mRNA export from nucleus"/>
    <property type="evidence" value="ECO:0007669"/>
    <property type="project" value="TreeGrafter"/>
</dbReference>
<dbReference type="Gene3D" id="2.130.10.10">
    <property type="entry name" value="YVTN repeat-like/Quinoprotein amine dehydrogenase"/>
    <property type="match status" value="1"/>
</dbReference>
<dbReference type="InterPro" id="IPR014908">
    <property type="entry name" value="Nucleoporin_Nup133/Nup155_N"/>
</dbReference>
<evidence type="ECO:0000259" key="9">
    <source>
        <dbReference type="Pfam" id="PF03177"/>
    </source>
</evidence>
<protein>
    <submittedName>
        <fullName evidence="11">Uncharacterized protein</fullName>
    </submittedName>
</protein>
<dbReference type="SUPFAM" id="SSF117289">
    <property type="entry name" value="Nucleoporin domain"/>
    <property type="match status" value="1"/>
</dbReference>
<dbReference type="OrthoDB" id="103454at2759"/>
<dbReference type="Proteomes" id="UP000226431">
    <property type="component" value="Unassembled WGS sequence"/>
</dbReference>
<feature type="region of interest" description="Disordered" evidence="8">
    <location>
        <begin position="1"/>
        <end position="47"/>
    </location>
</feature>
<evidence type="ECO:0000256" key="2">
    <source>
        <dbReference type="ARBA" id="ARBA00005569"/>
    </source>
</evidence>
<evidence type="ECO:0000259" key="10">
    <source>
        <dbReference type="Pfam" id="PF08801"/>
    </source>
</evidence>
<evidence type="ECO:0000256" key="6">
    <source>
        <dbReference type="ARBA" id="ARBA00023010"/>
    </source>
</evidence>
<comment type="subcellular location">
    <subcellularLocation>
        <location evidence="1">Nucleus envelope</location>
    </subcellularLocation>
</comment>
<proteinExistence type="inferred from homology"/>
<evidence type="ECO:0000256" key="5">
    <source>
        <dbReference type="ARBA" id="ARBA00022927"/>
    </source>
</evidence>
<keyword evidence="12" id="KW-1185">Reference proteome</keyword>
<dbReference type="FunFam" id="2.130.10.10:FF:001057">
    <property type="entry name" value="Nuclear pore complex subunit Nup133, putative"/>
    <property type="match status" value="1"/>
</dbReference>
<keyword evidence="5" id="KW-0653">Protein transport</keyword>